<dbReference type="EMBL" id="CAJVRL010000025">
    <property type="protein sequence ID" value="CAG8949754.1"/>
    <property type="molecule type" value="Genomic_DNA"/>
</dbReference>
<dbReference type="AlphaFoldDB" id="A0A9N9KL68"/>
<keyword evidence="2" id="KW-1185">Reference proteome</keyword>
<evidence type="ECO:0000313" key="1">
    <source>
        <dbReference type="EMBL" id="CAG8949754.1"/>
    </source>
</evidence>
<gene>
    <name evidence="1" type="ORF">HYFRA_00004076</name>
</gene>
<comment type="caution">
    <text evidence="1">The sequence shown here is derived from an EMBL/GenBank/DDBJ whole genome shotgun (WGS) entry which is preliminary data.</text>
</comment>
<name>A0A9N9KL68_9HELO</name>
<dbReference type="Proteomes" id="UP000696280">
    <property type="component" value="Unassembled WGS sequence"/>
</dbReference>
<dbReference type="OrthoDB" id="10254945at2759"/>
<evidence type="ECO:0000313" key="2">
    <source>
        <dbReference type="Proteomes" id="UP000696280"/>
    </source>
</evidence>
<reference evidence="1" key="1">
    <citation type="submission" date="2021-07" db="EMBL/GenBank/DDBJ databases">
        <authorList>
            <person name="Durling M."/>
        </authorList>
    </citation>
    <scope>NUCLEOTIDE SEQUENCE</scope>
</reference>
<proteinExistence type="predicted"/>
<protein>
    <submittedName>
        <fullName evidence="1">Uncharacterized protein</fullName>
    </submittedName>
</protein>
<sequence length="330" mass="38153">MIVSNTHTIRDSKGEEQYLIILAYETLECLLMQNQTCGEVAVNKYVVASCLQLVSRTLSRSKFELDLIDTFVFKPETAYLFEPLQATTSLELFIDLQSVEFWDVYIRMYGIPSAFVDFESHRIDLLKSLVVQQSKLLRNFGILNIYDKIRSDLSLSDDLKAPRIHNERRKRSKIIKSESHSKRDTLQLASAEDIVLELPLKLPRENVPTCSIFNEIVAYLFSKRSALAINSMNFWIPANTLFCYISRERGLLGFGYETWKSFLRVCKYNNSIFQYKEEGAGMVHRIAKDWPRELLDPRLAPRIRTTRASMIEPFLKLAGKVEKLEVSLSI</sequence>
<organism evidence="1 2">
    <name type="scientific">Hymenoscyphus fraxineus</name>
    <dbReference type="NCBI Taxonomy" id="746836"/>
    <lineage>
        <taxon>Eukaryota</taxon>
        <taxon>Fungi</taxon>
        <taxon>Dikarya</taxon>
        <taxon>Ascomycota</taxon>
        <taxon>Pezizomycotina</taxon>
        <taxon>Leotiomycetes</taxon>
        <taxon>Helotiales</taxon>
        <taxon>Helotiaceae</taxon>
        <taxon>Hymenoscyphus</taxon>
    </lineage>
</organism>
<accession>A0A9N9KL68</accession>